<evidence type="ECO:0000256" key="2">
    <source>
        <dbReference type="ARBA" id="ARBA00022942"/>
    </source>
</evidence>
<dbReference type="EMBL" id="OU898281">
    <property type="protein sequence ID" value="CAG9836667.1"/>
    <property type="molecule type" value="Genomic_DNA"/>
</dbReference>
<protein>
    <submittedName>
        <fullName evidence="5">Uncharacterized protein</fullName>
    </submittedName>
</protein>
<keyword evidence="6" id="KW-1185">Reference proteome</keyword>
<feature type="region of interest" description="Disordered" evidence="3">
    <location>
        <begin position="1"/>
        <end position="36"/>
    </location>
</feature>
<evidence type="ECO:0000313" key="5">
    <source>
        <dbReference type="EMBL" id="CAG9836667.1"/>
    </source>
</evidence>
<proteinExistence type="predicted"/>
<dbReference type="InterPro" id="IPR016024">
    <property type="entry name" value="ARM-type_fold"/>
</dbReference>
<dbReference type="GO" id="GO:0043161">
    <property type="term" value="P:proteasome-mediated ubiquitin-dependent protein catabolic process"/>
    <property type="evidence" value="ECO:0007669"/>
    <property type="project" value="TreeGrafter"/>
</dbReference>
<gene>
    <name evidence="5" type="ORF">DIABBA_LOCUS9737</name>
</gene>
<keyword evidence="4" id="KW-1133">Transmembrane helix</keyword>
<evidence type="ECO:0000256" key="4">
    <source>
        <dbReference type="SAM" id="Phobius"/>
    </source>
</evidence>
<dbReference type="Gene3D" id="1.25.10.10">
    <property type="entry name" value="Leucine-rich Repeat Variant"/>
    <property type="match status" value="1"/>
</dbReference>
<feature type="transmembrane region" description="Helical" evidence="4">
    <location>
        <begin position="228"/>
        <end position="248"/>
    </location>
</feature>
<dbReference type="OrthoDB" id="261572at2759"/>
<dbReference type="PANTHER" id="PTHR10943">
    <property type="entry name" value="26S PROTEASOME NON-ATPASE REGULATORY SUBUNIT"/>
    <property type="match status" value="1"/>
</dbReference>
<sequence>MMVKSKKMKKLKEESDSSDSSNVPYDDDSDMDTDQESDAECLFCTEHYSKEQHGEKWIDNIDYKLNKKLNFYTADISTKIRFNMSTETGEPSTETKIELKEETSLDSLSDQDQKKIEKLYTILSEKDSIELHLKFHIRLYYADLLILKQTKQTVRVAVSDVNDDVESAAVTAFGFLLFRTPKQCPIVVSLLAEKYNAHVYYGAAMALSMSCVGTGLRVAIALLGPMSMFYPVNFVRWGALIASAMILIQQSDQTCLKVTFSRQTYAQVVSNKHEDVMPKFKAILAQRIINAGRRNVTLLLQSRTGHANMLAAVGTLVFT</sequence>
<keyword evidence="1" id="KW-0677">Repeat</keyword>
<feature type="compositionally biased region" description="Acidic residues" evidence="3">
    <location>
        <begin position="25"/>
        <end position="36"/>
    </location>
</feature>
<dbReference type="InterPro" id="IPR011989">
    <property type="entry name" value="ARM-like"/>
</dbReference>
<keyword evidence="2" id="KW-0647">Proteasome</keyword>
<evidence type="ECO:0000256" key="1">
    <source>
        <dbReference type="ARBA" id="ARBA00022737"/>
    </source>
</evidence>
<dbReference type="AlphaFoldDB" id="A0A9N9T6U6"/>
<keyword evidence="4" id="KW-0812">Transmembrane</keyword>
<dbReference type="GO" id="GO:0005634">
    <property type="term" value="C:nucleus"/>
    <property type="evidence" value="ECO:0007669"/>
    <property type="project" value="TreeGrafter"/>
</dbReference>
<reference evidence="5" key="1">
    <citation type="submission" date="2022-01" db="EMBL/GenBank/DDBJ databases">
        <authorList>
            <person name="King R."/>
        </authorList>
    </citation>
    <scope>NUCLEOTIDE SEQUENCE</scope>
</reference>
<evidence type="ECO:0000256" key="3">
    <source>
        <dbReference type="SAM" id="MobiDB-lite"/>
    </source>
</evidence>
<organism evidence="5 6">
    <name type="scientific">Diabrotica balteata</name>
    <name type="common">Banded cucumber beetle</name>
    <dbReference type="NCBI Taxonomy" id="107213"/>
    <lineage>
        <taxon>Eukaryota</taxon>
        <taxon>Metazoa</taxon>
        <taxon>Ecdysozoa</taxon>
        <taxon>Arthropoda</taxon>
        <taxon>Hexapoda</taxon>
        <taxon>Insecta</taxon>
        <taxon>Pterygota</taxon>
        <taxon>Neoptera</taxon>
        <taxon>Endopterygota</taxon>
        <taxon>Coleoptera</taxon>
        <taxon>Polyphaga</taxon>
        <taxon>Cucujiformia</taxon>
        <taxon>Chrysomeloidea</taxon>
        <taxon>Chrysomelidae</taxon>
        <taxon>Galerucinae</taxon>
        <taxon>Diabroticina</taxon>
        <taxon>Diabroticites</taxon>
        <taxon>Diabrotica</taxon>
    </lineage>
</organism>
<dbReference type="GO" id="GO:0008540">
    <property type="term" value="C:proteasome regulatory particle, base subcomplex"/>
    <property type="evidence" value="ECO:0007669"/>
    <property type="project" value="TreeGrafter"/>
</dbReference>
<name>A0A9N9T6U6_DIABA</name>
<dbReference type="SUPFAM" id="SSF48371">
    <property type="entry name" value="ARM repeat"/>
    <property type="match status" value="1"/>
</dbReference>
<dbReference type="PANTHER" id="PTHR10943:SF2">
    <property type="entry name" value="26S PROTEASOME NON-ATPASE REGULATORY SUBUNIT 1"/>
    <property type="match status" value="1"/>
</dbReference>
<evidence type="ECO:0000313" key="6">
    <source>
        <dbReference type="Proteomes" id="UP001153709"/>
    </source>
</evidence>
<feature type="compositionally biased region" description="Basic residues" evidence="3">
    <location>
        <begin position="1"/>
        <end position="10"/>
    </location>
</feature>
<accession>A0A9N9T6U6</accession>
<dbReference type="GO" id="GO:0034515">
    <property type="term" value="C:proteasome storage granule"/>
    <property type="evidence" value="ECO:0007669"/>
    <property type="project" value="TreeGrafter"/>
</dbReference>
<dbReference type="Proteomes" id="UP001153709">
    <property type="component" value="Chromosome 6"/>
</dbReference>
<keyword evidence="4" id="KW-0472">Membrane</keyword>
<feature type="transmembrane region" description="Helical" evidence="4">
    <location>
        <begin position="199"/>
        <end position="222"/>
    </location>
</feature>